<comment type="caution">
    <text evidence="3">The sequence shown here is derived from an EMBL/GenBank/DDBJ whole genome shotgun (WGS) entry which is preliminary data.</text>
</comment>
<gene>
    <name evidence="3" type="ORF">FHR33_001587</name>
</gene>
<dbReference type="Pfam" id="PF07730">
    <property type="entry name" value="HisKA_3"/>
    <property type="match status" value="1"/>
</dbReference>
<accession>A0A7W5UW00</accession>
<organism evidence="3 4">
    <name type="scientific">Nonomuraea dietziae</name>
    <dbReference type="NCBI Taxonomy" id="65515"/>
    <lineage>
        <taxon>Bacteria</taxon>
        <taxon>Bacillati</taxon>
        <taxon>Actinomycetota</taxon>
        <taxon>Actinomycetes</taxon>
        <taxon>Streptosporangiales</taxon>
        <taxon>Streptosporangiaceae</taxon>
        <taxon>Nonomuraea</taxon>
    </lineage>
</organism>
<dbReference type="RefSeq" id="WP_183645295.1">
    <property type="nucleotide sequence ID" value="NZ_JACIBV010000001.1"/>
</dbReference>
<feature type="transmembrane region" description="Helical" evidence="1">
    <location>
        <begin position="43"/>
        <end position="64"/>
    </location>
</feature>
<evidence type="ECO:0000313" key="3">
    <source>
        <dbReference type="EMBL" id="MBB3725727.1"/>
    </source>
</evidence>
<dbReference type="Gene3D" id="1.20.5.1930">
    <property type="match status" value="1"/>
</dbReference>
<feature type="transmembrane region" description="Helical" evidence="1">
    <location>
        <begin position="145"/>
        <end position="168"/>
    </location>
</feature>
<feature type="transmembrane region" description="Helical" evidence="1">
    <location>
        <begin position="12"/>
        <end position="31"/>
    </location>
</feature>
<keyword evidence="1" id="KW-0812">Transmembrane</keyword>
<keyword evidence="3" id="KW-0808">Transferase</keyword>
<evidence type="ECO:0000256" key="1">
    <source>
        <dbReference type="SAM" id="Phobius"/>
    </source>
</evidence>
<name>A0A7W5UW00_9ACTN</name>
<dbReference type="Proteomes" id="UP000579945">
    <property type="component" value="Unassembled WGS sequence"/>
</dbReference>
<keyword evidence="4" id="KW-1185">Reference proteome</keyword>
<proteinExistence type="predicted"/>
<feature type="domain" description="Signal transduction histidine kinase subgroup 3 dimerisation and phosphoacceptor" evidence="2">
    <location>
        <begin position="189"/>
        <end position="238"/>
    </location>
</feature>
<evidence type="ECO:0000259" key="2">
    <source>
        <dbReference type="Pfam" id="PF07730"/>
    </source>
</evidence>
<dbReference type="GO" id="GO:0016020">
    <property type="term" value="C:membrane"/>
    <property type="evidence" value="ECO:0007669"/>
    <property type="project" value="InterPro"/>
</dbReference>
<keyword evidence="1" id="KW-1133">Transmembrane helix</keyword>
<protein>
    <submittedName>
        <fullName evidence="3">Signal transduction histidine kinase</fullName>
    </submittedName>
</protein>
<dbReference type="GO" id="GO:0000155">
    <property type="term" value="F:phosphorelay sensor kinase activity"/>
    <property type="evidence" value="ECO:0007669"/>
    <property type="project" value="InterPro"/>
</dbReference>
<feature type="transmembrane region" description="Helical" evidence="1">
    <location>
        <begin position="76"/>
        <end position="95"/>
    </location>
</feature>
<dbReference type="EMBL" id="JACIBV010000001">
    <property type="protein sequence ID" value="MBB3725727.1"/>
    <property type="molecule type" value="Genomic_DNA"/>
</dbReference>
<feature type="transmembrane region" description="Helical" evidence="1">
    <location>
        <begin position="123"/>
        <end position="139"/>
    </location>
</feature>
<sequence>MPHPRHLRVARIATLATLSMAILTTLVMPGAGLLRDGGTTRQALAAIGILAITAAQAGVLYAAVTPQASSRALARLVTVFLLAAAASVPLVAPLAGTRWHTWAWVGGSVLATAPFLGGRWLRIGTGCAAVAVSLAVGWWQGAPVAYAVITLVTALCVVAVNGLHVWLWTLLLEAESGRTAQARLEAAEERLRLAGEVYDLLGRDLSVIALKAELAERDPERAVQEAADLHRLATAALARRAAADPPA</sequence>
<keyword evidence="3" id="KW-0418">Kinase</keyword>
<dbReference type="InterPro" id="IPR011712">
    <property type="entry name" value="Sig_transdc_His_kin_sub3_dim/P"/>
</dbReference>
<dbReference type="GO" id="GO:0046983">
    <property type="term" value="F:protein dimerization activity"/>
    <property type="evidence" value="ECO:0007669"/>
    <property type="project" value="InterPro"/>
</dbReference>
<evidence type="ECO:0000313" key="4">
    <source>
        <dbReference type="Proteomes" id="UP000579945"/>
    </source>
</evidence>
<dbReference type="AlphaFoldDB" id="A0A7W5UW00"/>
<keyword evidence="1" id="KW-0472">Membrane</keyword>
<reference evidence="3 4" key="1">
    <citation type="submission" date="2020-08" db="EMBL/GenBank/DDBJ databases">
        <title>Sequencing the genomes of 1000 actinobacteria strains.</title>
        <authorList>
            <person name="Klenk H.-P."/>
        </authorList>
    </citation>
    <scope>NUCLEOTIDE SEQUENCE [LARGE SCALE GENOMIC DNA]</scope>
    <source>
        <strain evidence="3 4">DSM 44320</strain>
    </source>
</reference>
<dbReference type="GeneID" id="95388136"/>